<protein>
    <recommendedName>
        <fullName evidence="3">TetR/AcrR family transcriptional regulator</fullName>
    </recommendedName>
</protein>
<dbReference type="Gene3D" id="1.10.357.10">
    <property type="entry name" value="Tetracycline Repressor, domain 2"/>
    <property type="match status" value="1"/>
</dbReference>
<dbReference type="Proteomes" id="UP000321638">
    <property type="component" value="Unassembled WGS sequence"/>
</dbReference>
<dbReference type="OrthoDB" id="9811084at2"/>
<keyword evidence="2" id="KW-1185">Reference proteome</keyword>
<dbReference type="EMBL" id="VDUZ01000022">
    <property type="protein sequence ID" value="TXL73790.1"/>
    <property type="molecule type" value="Genomic_DNA"/>
</dbReference>
<dbReference type="AlphaFoldDB" id="A0A5C8PJG9"/>
<gene>
    <name evidence="1" type="ORF">FHP25_19225</name>
</gene>
<organism evidence="1 2">
    <name type="scientific">Vineibacter terrae</name>
    <dbReference type="NCBI Taxonomy" id="2586908"/>
    <lineage>
        <taxon>Bacteria</taxon>
        <taxon>Pseudomonadati</taxon>
        <taxon>Pseudomonadota</taxon>
        <taxon>Alphaproteobacteria</taxon>
        <taxon>Hyphomicrobiales</taxon>
        <taxon>Vineibacter</taxon>
    </lineage>
</organism>
<reference evidence="1 2" key="1">
    <citation type="submission" date="2019-06" db="EMBL/GenBank/DDBJ databases">
        <title>New taxonomy in bacterial strain CC-CFT640, isolated from vineyard.</title>
        <authorList>
            <person name="Lin S.-Y."/>
            <person name="Tsai C.-F."/>
            <person name="Young C.-C."/>
        </authorList>
    </citation>
    <scope>NUCLEOTIDE SEQUENCE [LARGE SCALE GENOMIC DNA]</scope>
    <source>
        <strain evidence="1 2">CC-CFT640</strain>
    </source>
</reference>
<proteinExistence type="predicted"/>
<dbReference type="InterPro" id="IPR036271">
    <property type="entry name" value="Tet_transcr_reg_TetR-rel_C_sf"/>
</dbReference>
<accession>A0A5C8PJG9</accession>
<dbReference type="RefSeq" id="WP_147848584.1">
    <property type="nucleotide sequence ID" value="NZ_VDUZ01000022.1"/>
</dbReference>
<evidence type="ECO:0008006" key="3">
    <source>
        <dbReference type="Google" id="ProtNLM"/>
    </source>
</evidence>
<comment type="caution">
    <text evidence="1">The sequence shown here is derived from an EMBL/GenBank/DDBJ whole genome shotgun (WGS) entry which is preliminary data.</text>
</comment>
<name>A0A5C8PJG9_9HYPH</name>
<sequence length="147" mass="15843">MIAALRDRFAQGFVARVQAAVDACPAGDAVGRLCAWTAAAVGAYLDQFQLHDIVFHDFGHDRRQSAEHDAVIDQLMTILAAGIQKGTWLIESPRSTAIVIFHGMHGVVDDAIAAGSPDRAQIIDTLSALFRRMLGDGTSRRAERDSA</sequence>
<evidence type="ECO:0000313" key="2">
    <source>
        <dbReference type="Proteomes" id="UP000321638"/>
    </source>
</evidence>
<evidence type="ECO:0000313" key="1">
    <source>
        <dbReference type="EMBL" id="TXL73790.1"/>
    </source>
</evidence>
<dbReference type="SUPFAM" id="SSF48498">
    <property type="entry name" value="Tetracyclin repressor-like, C-terminal domain"/>
    <property type="match status" value="1"/>
</dbReference>